<sequence length="233" mass="26795">MKISVRTTHYTNDNSPQLRGYATVKFDDSYVLESVKIMERQDSNEIFIALPSLMVRTKDQNGNYVINDKGEYVKEFKEVFHPITAESRKVLNSAIMDSFSKNDGKYTTVEFGNDRFQPTLARIFESSVKDIEGVGSVIFSDSFVLENVQVRNGKSGEYFDSPKRKVRNEKKTSGYEYVEFFHPVKAETYNELRDSVVNGLNYTRNMKRMNSYDNSRGQDEVLDMTGESRGLGR</sequence>
<dbReference type="RefSeq" id="WP_195550920.1">
    <property type="nucleotide sequence ID" value="NZ_JADMNX010000001.1"/>
</dbReference>
<dbReference type="Pfam" id="PF04026">
    <property type="entry name" value="SpoVG"/>
    <property type="match status" value="2"/>
</dbReference>
<evidence type="ECO:0000256" key="4">
    <source>
        <dbReference type="SAM" id="MobiDB-lite"/>
    </source>
</evidence>
<dbReference type="EMBL" id="JAQMLS010000001">
    <property type="protein sequence ID" value="MDB8740704.1"/>
    <property type="molecule type" value="Genomic_DNA"/>
</dbReference>
<dbReference type="SUPFAM" id="SSF160537">
    <property type="entry name" value="SpoVG-like"/>
    <property type="match status" value="2"/>
</dbReference>
<dbReference type="GO" id="GO:0000917">
    <property type="term" value="P:division septum assembly"/>
    <property type="evidence" value="ECO:0007669"/>
    <property type="project" value="UniProtKB-KW"/>
</dbReference>
<dbReference type="InterPro" id="IPR007170">
    <property type="entry name" value="SpoVG"/>
</dbReference>
<evidence type="ECO:0000313" key="6">
    <source>
        <dbReference type="EMBL" id="MDB8740704.1"/>
    </source>
</evidence>
<dbReference type="Proteomes" id="UP001211421">
    <property type="component" value="Unassembled WGS sequence"/>
</dbReference>
<evidence type="ECO:0000313" key="5">
    <source>
        <dbReference type="EMBL" id="MCQ5152214.1"/>
    </source>
</evidence>
<evidence type="ECO:0000256" key="1">
    <source>
        <dbReference type="ARBA" id="ARBA00022618"/>
    </source>
</evidence>
<proteinExistence type="predicted"/>
<dbReference type="PANTHER" id="PTHR38429">
    <property type="entry name" value="SEPTATION PROTEIN SPOVG-RELATED"/>
    <property type="match status" value="1"/>
</dbReference>
<comment type="caution">
    <text evidence="5">The sequence shown here is derived from an EMBL/GenBank/DDBJ whole genome shotgun (WGS) entry which is preliminary data.</text>
</comment>
<reference evidence="6" key="2">
    <citation type="submission" date="2023-01" db="EMBL/GenBank/DDBJ databases">
        <title>Human gut microbiome strain richness.</title>
        <authorList>
            <person name="Chen-Liaw A."/>
        </authorList>
    </citation>
    <scope>NUCLEOTIDE SEQUENCE</scope>
    <source>
        <strain evidence="6">D59st1_B8_D59t2_181005</strain>
    </source>
</reference>
<dbReference type="PANTHER" id="PTHR38429:SF1">
    <property type="entry name" value="SEPTATION PROTEIN SPOVG-RELATED"/>
    <property type="match status" value="1"/>
</dbReference>
<evidence type="ECO:0000313" key="7">
    <source>
        <dbReference type="Proteomes" id="UP001206236"/>
    </source>
</evidence>
<name>A0AAW5KJT8_9FIRM</name>
<evidence type="ECO:0000256" key="3">
    <source>
        <dbReference type="ARBA" id="ARBA00023306"/>
    </source>
</evidence>
<protein>
    <submittedName>
        <fullName evidence="5">Septation protein SpoVG family protein</fullName>
    </submittedName>
</protein>
<keyword evidence="3" id="KW-0131">Cell cycle</keyword>
<evidence type="ECO:0000256" key="2">
    <source>
        <dbReference type="ARBA" id="ARBA00023210"/>
    </source>
</evidence>
<feature type="region of interest" description="Disordered" evidence="4">
    <location>
        <begin position="209"/>
        <end position="233"/>
    </location>
</feature>
<dbReference type="Proteomes" id="UP001206236">
    <property type="component" value="Unassembled WGS sequence"/>
</dbReference>
<keyword evidence="1" id="KW-0132">Cell division</keyword>
<reference evidence="5" key="1">
    <citation type="submission" date="2022-06" db="EMBL/GenBank/DDBJ databases">
        <title>Isolation of gut microbiota from human fecal samples.</title>
        <authorList>
            <person name="Pamer E.G."/>
            <person name="Barat B."/>
            <person name="Waligurski E."/>
            <person name="Medina S."/>
            <person name="Paddock L."/>
            <person name="Mostad J."/>
        </authorList>
    </citation>
    <scope>NUCLEOTIDE SEQUENCE</scope>
    <source>
        <strain evidence="5">DFI.5.57</strain>
    </source>
</reference>
<keyword evidence="2" id="KW-0717">Septation</keyword>
<gene>
    <name evidence="5" type="ORF">NE632_02750</name>
    <name evidence="6" type="ORF">PNV70_01320</name>
</gene>
<dbReference type="GO" id="GO:0030435">
    <property type="term" value="P:sporulation resulting in formation of a cellular spore"/>
    <property type="evidence" value="ECO:0007669"/>
    <property type="project" value="InterPro"/>
</dbReference>
<dbReference type="EMBL" id="JANGCN010000004">
    <property type="protein sequence ID" value="MCQ5152214.1"/>
    <property type="molecule type" value="Genomic_DNA"/>
</dbReference>
<dbReference type="InterPro" id="IPR036751">
    <property type="entry name" value="SpoVG_sf"/>
</dbReference>
<dbReference type="Gene3D" id="3.30.1120.40">
    <property type="entry name" value="Stage V sporulation protein G"/>
    <property type="match status" value="2"/>
</dbReference>
<organism evidence="5 7">
    <name type="scientific">Ruminococcus bicirculans</name>
    <name type="common">ex Wegman et al. 2014</name>
    <dbReference type="NCBI Taxonomy" id="1160721"/>
    <lineage>
        <taxon>Bacteria</taxon>
        <taxon>Bacillati</taxon>
        <taxon>Bacillota</taxon>
        <taxon>Clostridia</taxon>
        <taxon>Eubacteriales</taxon>
        <taxon>Oscillospiraceae</taxon>
        <taxon>Ruminococcus</taxon>
    </lineage>
</organism>
<dbReference type="AlphaFoldDB" id="A0AAW5KJT8"/>
<accession>A0AAW5KJT8</accession>